<dbReference type="Proteomes" id="UP001139260">
    <property type="component" value="Unassembled WGS sequence"/>
</dbReference>
<comment type="similarity">
    <text evidence="1">Belongs to the bacterial sugar transferase family.</text>
</comment>
<dbReference type="GO" id="GO:0016780">
    <property type="term" value="F:phosphotransferase activity, for other substituted phosphate groups"/>
    <property type="evidence" value="ECO:0007669"/>
    <property type="project" value="TreeGrafter"/>
</dbReference>
<protein>
    <submittedName>
        <fullName evidence="4">Sugar transferase</fullName>
    </submittedName>
</protein>
<evidence type="ECO:0000313" key="5">
    <source>
        <dbReference type="Proteomes" id="UP001139260"/>
    </source>
</evidence>
<reference evidence="4" key="1">
    <citation type="submission" date="2022-04" db="EMBL/GenBank/DDBJ databases">
        <title>Flavobacterium pygoscelis sp. nov. isolated from Chinstrap chick (Pygoscelis antarcticus).</title>
        <authorList>
            <person name="Irgang R."/>
            <person name="Poblete-Morales M."/>
            <person name="Avendano-Herrera R."/>
        </authorList>
    </citation>
    <scope>NUCLEOTIDE SEQUENCE</scope>
    <source>
        <strain evidence="4">I-SCBP12n</strain>
    </source>
</reference>
<proteinExistence type="inferred from homology"/>
<gene>
    <name evidence="4" type="ORF">MW871_05955</name>
</gene>
<evidence type="ECO:0000256" key="1">
    <source>
        <dbReference type="ARBA" id="ARBA00006464"/>
    </source>
</evidence>
<evidence type="ECO:0000259" key="3">
    <source>
        <dbReference type="Pfam" id="PF02397"/>
    </source>
</evidence>
<evidence type="ECO:0000256" key="2">
    <source>
        <dbReference type="SAM" id="Phobius"/>
    </source>
</evidence>
<feature type="domain" description="Bacterial sugar transferase" evidence="3">
    <location>
        <begin position="3"/>
        <end position="187"/>
    </location>
</feature>
<keyword evidence="2" id="KW-0812">Transmembrane</keyword>
<dbReference type="EMBL" id="JALNUB010000003">
    <property type="protein sequence ID" value="MCK8141433.1"/>
    <property type="molecule type" value="Genomic_DNA"/>
</dbReference>
<keyword evidence="2" id="KW-0472">Membrane</keyword>
<comment type="caution">
    <text evidence="4">The sequence shown here is derived from an EMBL/GenBank/DDBJ whole genome shotgun (WGS) entry which is preliminary data.</text>
</comment>
<evidence type="ECO:0000313" key="4">
    <source>
        <dbReference type="EMBL" id="MCK8141433.1"/>
    </source>
</evidence>
<dbReference type="PANTHER" id="PTHR30576:SF20">
    <property type="entry name" value="QUINOVOSAMINEPHOSPHOTRANSFERAE-RELATED"/>
    <property type="match status" value="1"/>
</dbReference>
<sequence length="190" mass="22303">MRKRVFDVFISIAILSLFFWILLLCWLIAILDTKSNGVFIQERIGQFGKVFKIYKFRTININNNSGKIIINRMGRILRKYKLDELPQIFNVIKGEMSIVGPRPDIIGYYNLLEGENRKILELKPGLTGVASLKYFQEEALLKNKENSLLFNDEVIYPDKVKMNLEYYYNHSLSGDMRIIIKTIQLVIFRK</sequence>
<accession>A0A9X1XTN3</accession>
<dbReference type="Pfam" id="PF02397">
    <property type="entry name" value="Bac_transf"/>
    <property type="match status" value="1"/>
</dbReference>
<dbReference type="AlphaFoldDB" id="A0A9X1XTN3"/>
<dbReference type="InterPro" id="IPR003362">
    <property type="entry name" value="Bact_transf"/>
</dbReference>
<dbReference type="RefSeq" id="WP_248427932.1">
    <property type="nucleotide sequence ID" value="NZ_JALNUB010000003.1"/>
</dbReference>
<keyword evidence="4" id="KW-0808">Transferase</keyword>
<keyword evidence="5" id="KW-1185">Reference proteome</keyword>
<dbReference type="PANTHER" id="PTHR30576">
    <property type="entry name" value="COLANIC BIOSYNTHESIS UDP-GLUCOSE LIPID CARRIER TRANSFERASE"/>
    <property type="match status" value="1"/>
</dbReference>
<keyword evidence="2" id="KW-1133">Transmembrane helix</keyword>
<name>A0A9X1XTN3_9FLAO</name>
<feature type="transmembrane region" description="Helical" evidence="2">
    <location>
        <begin position="12"/>
        <end position="31"/>
    </location>
</feature>
<organism evidence="4 5">
    <name type="scientific">Flavobacterium pygoscelis</name>
    <dbReference type="NCBI Taxonomy" id="2893176"/>
    <lineage>
        <taxon>Bacteria</taxon>
        <taxon>Pseudomonadati</taxon>
        <taxon>Bacteroidota</taxon>
        <taxon>Flavobacteriia</taxon>
        <taxon>Flavobacteriales</taxon>
        <taxon>Flavobacteriaceae</taxon>
        <taxon>Flavobacterium</taxon>
    </lineage>
</organism>